<keyword evidence="6" id="KW-1185">Reference proteome</keyword>
<keyword evidence="2" id="KW-1133">Transmembrane helix</keyword>
<feature type="transmembrane region" description="Helical" evidence="2">
    <location>
        <begin position="121"/>
        <end position="140"/>
    </location>
</feature>
<feature type="region of interest" description="Disordered" evidence="1">
    <location>
        <begin position="436"/>
        <end position="455"/>
    </location>
</feature>
<feature type="transmembrane region" description="Helical" evidence="2">
    <location>
        <begin position="160"/>
        <end position="184"/>
    </location>
</feature>
<dbReference type="InterPro" id="IPR029058">
    <property type="entry name" value="AB_hydrolase_fold"/>
</dbReference>
<accession>A0ABW4P1I9</accession>
<keyword evidence="2" id="KW-0812">Transmembrane</keyword>
<feature type="transmembrane region" description="Helical" evidence="2">
    <location>
        <begin position="82"/>
        <end position="101"/>
    </location>
</feature>
<dbReference type="RefSeq" id="WP_378483814.1">
    <property type="nucleotide sequence ID" value="NZ_JBHUFB010000006.1"/>
</dbReference>
<dbReference type="Proteomes" id="UP001597286">
    <property type="component" value="Unassembled WGS sequence"/>
</dbReference>
<dbReference type="InterPro" id="IPR027788">
    <property type="entry name" value="Alpha/beta-hydrolase_N_dom"/>
</dbReference>
<evidence type="ECO:0000256" key="1">
    <source>
        <dbReference type="SAM" id="MobiDB-lite"/>
    </source>
</evidence>
<keyword evidence="2" id="KW-0472">Membrane</keyword>
<evidence type="ECO:0000313" key="5">
    <source>
        <dbReference type="EMBL" id="MFD1811260.1"/>
    </source>
</evidence>
<name>A0ABW4P1I9_9NOCA</name>
<dbReference type="Pfam" id="PF15420">
    <property type="entry name" value="Abhydrolase_9_N"/>
    <property type="match status" value="1"/>
</dbReference>
<evidence type="ECO:0000259" key="4">
    <source>
        <dbReference type="Pfam" id="PF15420"/>
    </source>
</evidence>
<dbReference type="EMBL" id="JBHUFB010000006">
    <property type="protein sequence ID" value="MFD1811260.1"/>
    <property type="molecule type" value="Genomic_DNA"/>
</dbReference>
<evidence type="ECO:0000259" key="3">
    <source>
        <dbReference type="Pfam" id="PF10081"/>
    </source>
</evidence>
<feature type="domain" description="Alpha/beta-hydrolase catalytic" evidence="3">
    <location>
        <begin position="383"/>
        <end position="447"/>
    </location>
</feature>
<protein>
    <submittedName>
        <fullName evidence="5">Alpha/beta-hydrolase family protein</fullName>
    </submittedName>
</protein>
<dbReference type="InterPro" id="IPR027787">
    <property type="entry name" value="Alpha/beta-hydrolase_catalytic"/>
</dbReference>
<gene>
    <name evidence="5" type="ORF">ACFSJG_03455</name>
</gene>
<comment type="caution">
    <text evidence="5">The sequence shown here is derived from an EMBL/GenBank/DDBJ whole genome shotgun (WGS) entry which is preliminary data.</text>
</comment>
<feature type="transmembrane region" description="Helical" evidence="2">
    <location>
        <begin position="41"/>
        <end position="62"/>
    </location>
</feature>
<proteinExistence type="predicted"/>
<evidence type="ECO:0000313" key="6">
    <source>
        <dbReference type="Proteomes" id="UP001597286"/>
    </source>
</evidence>
<reference evidence="6" key="1">
    <citation type="journal article" date="2019" name="Int. J. Syst. Evol. Microbiol.">
        <title>The Global Catalogue of Microorganisms (GCM) 10K type strain sequencing project: providing services to taxonomists for standard genome sequencing and annotation.</title>
        <authorList>
            <consortium name="The Broad Institute Genomics Platform"/>
            <consortium name="The Broad Institute Genome Sequencing Center for Infectious Disease"/>
            <person name="Wu L."/>
            <person name="Ma J."/>
        </authorList>
    </citation>
    <scope>NUCLEOTIDE SEQUENCE [LARGE SCALE GENOMIC DNA]</scope>
    <source>
        <strain evidence="6">DT72</strain>
    </source>
</reference>
<dbReference type="Pfam" id="PF10081">
    <property type="entry name" value="Abhydrolase_9"/>
    <property type="match status" value="2"/>
</dbReference>
<evidence type="ECO:0000256" key="2">
    <source>
        <dbReference type="SAM" id="Phobius"/>
    </source>
</evidence>
<sequence length="455" mass="46638">MTAVVAHGEPRVLAAPRVATTVCVTAAATVSLAPSLLPRSAAVQAVVTGVLVALGLAVASLWRRVTERRTHSVGSDSDVRRVVVWCAGAATGATLLLAGHWQRGLREATGAAPVSPAYWPAVLAGAAAVTTALVLTAAGLRRLRRAGIGRLRRNRNTRRVTASVLAATVALAFWIGPAAGAAAAGNTTAGLTLPRPQSPSISGSAESLTPWETLGGEGRRFATASAAPSTVRTYVGLDSAPDSESRVRLAIRELDRAGGFTRSNLVIAVPTGSGWVDANALAGFEQRFGGDVAEVAVQYSAAPSWATFVLDRRSAAESARALYSAVAQHVSQLSPASRPNVYVYGQSLGAMGAAAAADGAYPPCGVLLAGLPAGVTAPRGATVLANASDPVVHWSPRLLVAPPRLDGTRRDAPTPPWLPVVSFVQTTVDLLTSLDSAPGHGHRYGTDQGTALPHC</sequence>
<feature type="domain" description="Alpha/beta-hydrolase N-terminal" evidence="4">
    <location>
        <begin position="32"/>
        <end position="222"/>
    </location>
</feature>
<organism evidence="5 6">
    <name type="scientific">Rhodococcus gannanensis</name>
    <dbReference type="NCBI Taxonomy" id="1960308"/>
    <lineage>
        <taxon>Bacteria</taxon>
        <taxon>Bacillati</taxon>
        <taxon>Actinomycetota</taxon>
        <taxon>Actinomycetes</taxon>
        <taxon>Mycobacteriales</taxon>
        <taxon>Nocardiaceae</taxon>
        <taxon>Rhodococcus</taxon>
    </lineage>
</organism>
<dbReference type="SUPFAM" id="SSF53474">
    <property type="entry name" value="alpha/beta-Hydrolases"/>
    <property type="match status" value="1"/>
</dbReference>
<feature type="domain" description="Alpha/beta-hydrolase catalytic" evidence="3">
    <location>
        <begin position="231"/>
        <end position="360"/>
    </location>
</feature>